<evidence type="ECO:0000313" key="2">
    <source>
        <dbReference type="EMBL" id="GBC99476.1"/>
    </source>
</evidence>
<feature type="transmembrane region" description="Helical" evidence="1">
    <location>
        <begin position="7"/>
        <end position="25"/>
    </location>
</feature>
<dbReference type="AlphaFoldDB" id="A0A2H5XE73"/>
<sequence length="184" mass="21517">MRLKRVMLGGIGVGLLVVLVWWWQWQAPYRTLKTFLVALERSDVNTLYNLAPPKERKLEIITPDLIQYTVQHLLRPLLLDRYQLVGIRRSSTRSGRPEIWIRDTAVLFVLHHRDREGNEISPPLVAFVSRPLGEKKWYVPFSYFVYTTAHSLIGFNEGDAWMYKAGYRFVYLHNGGIIPLKPPR</sequence>
<dbReference type="EMBL" id="BEHT01000028">
    <property type="protein sequence ID" value="GBC99476.1"/>
    <property type="molecule type" value="Genomic_DNA"/>
</dbReference>
<evidence type="ECO:0000256" key="1">
    <source>
        <dbReference type="SAM" id="Phobius"/>
    </source>
</evidence>
<accession>A0A2H5XE73</accession>
<comment type="caution">
    <text evidence="2">The sequence shown here is derived from an EMBL/GenBank/DDBJ whole genome shotgun (WGS) entry which is preliminary data.</text>
</comment>
<gene>
    <name evidence="2" type="ORF">HRbin17_02001</name>
</gene>
<keyword evidence="1" id="KW-0812">Transmembrane</keyword>
<keyword evidence="1" id="KW-0472">Membrane</keyword>
<organism evidence="2 3">
    <name type="scientific">Candidatus Fervidibacter japonicus</name>
    <dbReference type="NCBI Taxonomy" id="2035412"/>
    <lineage>
        <taxon>Bacteria</taxon>
        <taxon>Candidatus Fervidibacterota</taxon>
        <taxon>Candidatus Fervidibacter</taxon>
    </lineage>
</organism>
<dbReference type="Proteomes" id="UP000236173">
    <property type="component" value="Unassembled WGS sequence"/>
</dbReference>
<evidence type="ECO:0000313" key="3">
    <source>
        <dbReference type="Proteomes" id="UP000236173"/>
    </source>
</evidence>
<name>A0A2H5XE73_9BACT</name>
<keyword evidence="1" id="KW-1133">Transmembrane helix</keyword>
<reference evidence="3" key="1">
    <citation type="submission" date="2017-09" db="EMBL/GenBank/DDBJ databases">
        <title>Metaegenomics of thermophilic ammonia-oxidizing enrichment culture.</title>
        <authorList>
            <person name="Kato S."/>
            <person name="Suzuki K."/>
        </authorList>
    </citation>
    <scope>NUCLEOTIDE SEQUENCE [LARGE SCALE GENOMIC DNA]</scope>
</reference>
<proteinExistence type="predicted"/>
<protein>
    <submittedName>
        <fullName evidence="2">Uncharacterized protein</fullName>
    </submittedName>
</protein>